<accession>A0A645CAR7</accession>
<dbReference type="EMBL" id="VSSQ01025711">
    <property type="protein sequence ID" value="MPM74031.1"/>
    <property type="molecule type" value="Genomic_DNA"/>
</dbReference>
<comment type="caution">
    <text evidence="1">The sequence shown here is derived from an EMBL/GenBank/DDBJ whole genome shotgun (WGS) entry which is preliminary data.</text>
</comment>
<proteinExistence type="predicted"/>
<protein>
    <submittedName>
        <fullName evidence="1">Uncharacterized protein</fullName>
    </submittedName>
</protein>
<sequence>MKEFNKYNLNLISDFPMKIFKEREEDLDLIIPIENRTVNLCVDNMPQVIASRIQYSNVNSLMIRISKEENNNIGTIHFLSDEGAHSTMSNFEIDYGKCNIKVLLKEYSVDMLFVDTNCPLSYDKI</sequence>
<gene>
    <name evidence="1" type="ORF">SDC9_121016</name>
</gene>
<name>A0A645CAR7_9ZZZZ</name>
<evidence type="ECO:0000313" key="1">
    <source>
        <dbReference type="EMBL" id="MPM74031.1"/>
    </source>
</evidence>
<reference evidence="1" key="1">
    <citation type="submission" date="2019-08" db="EMBL/GenBank/DDBJ databases">
        <authorList>
            <person name="Kucharzyk K."/>
            <person name="Murdoch R.W."/>
            <person name="Higgins S."/>
            <person name="Loffler F."/>
        </authorList>
    </citation>
    <scope>NUCLEOTIDE SEQUENCE</scope>
</reference>
<organism evidence="1">
    <name type="scientific">bioreactor metagenome</name>
    <dbReference type="NCBI Taxonomy" id="1076179"/>
    <lineage>
        <taxon>unclassified sequences</taxon>
        <taxon>metagenomes</taxon>
        <taxon>ecological metagenomes</taxon>
    </lineage>
</organism>
<dbReference type="AlphaFoldDB" id="A0A645CAR7"/>